<evidence type="ECO:0000259" key="2">
    <source>
        <dbReference type="PROSITE" id="PS51782"/>
    </source>
</evidence>
<keyword evidence="4" id="KW-1185">Reference proteome</keyword>
<dbReference type="PANTHER" id="PTHR34700:SF4">
    <property type="entry name" value="PHAGE-LIKE ELEMENT PBSX PROTEIN XKDP"/>
    <property type="match status" value="1"/>
</dbReference>
<organism evidence="3 4">
    <name type="scientific">Jeongeupia chitinilytica</name>
    <dbReference type="NCBI Taxonomy" id="1041641"/>
    <lineage>
        <taxon>Bacteria</taxon>
        <taxon>Pseudomonadati</taxon>
        <taxon>Pseudomonadota</taxon>
        <taxon>Betaproteobacteria</taxon>
        <taxon>Neisseriales</taxon>
        <taxon>Chitinibacteraceae</taxon>
        <taxon>Jeongeupia</taxon>
    </lineage>
</organism>
<comment type="caution">
    <text evidence="3">The sequence shown here is derived from an EMBL/GenBank/DDBJ whole genome shotgun (WGS) entry which is preliminary data.</text>
</comment>
<dbReference type="InterPro" id="IPR052196">
    <property type="entry name" value="Bact_Kbp"/>
</dbReference>
<sequence length="352" mass="38531">MRKTIISLLLAVSAGIGSAHADTLALQNDAPERYVVVKGDTLWAISGHFLKQPWRWPEIWKLNKDEIKNPHWIYPGDVVILDRSGDTPRLKLLKSDKVANRGVIKVGPRIRSTQIDENGAAPSIPYAAIEPFLNKPLVIEPEAFKAAPRVAAGPDSRVMFASGDRIYAVDLQGQAGDTWQAFRPGQPLIDPDDPDRKRVIGYQVDYLGDVRMDKEGDVATLRVVSTREEIGVGSRLIRATDVPFINYAPHAPLQPLSGRVVSAYGGVAEAGQYTTVVINRGSEAGVDIGTVLNTYKRERPIAKESSAEPDRVTPPEKSGNVFVYRVFPKFSYGLLLDSTLPVNVGDDVKSPS</sequence>
<dbReference type="SUPFAM" id="SSF54106">
    <property type="entry name" value="LysM domain"/>
    <property type="match status" value="1"/>
</dbReference>
<feature type="chain" id="PRO_5045118804" description="LysM domain-containing protein" evidence="1">
    <location>
        <begin position="22"/>
        <end position="352"/>
    </location>
</feature>
<dbReference type="InterPro" id="IPR036779">
    <property type="entry name" value="LysM_dom_sf"/>
</dbReference>
<evidence type="ECO:0000313" key="4">
    <source>
        <dbReference type="Proteomes" id="UP000604737"/>
    </source>
</evidence>
<dbReference type="Proteomes" id="UP000604737">
    <property type="component" value="Unassembled WGS sequence"/>
</dbReference>
<protein>
    <recommendedName>
        <fullName evidence="2">LysM domain-containing protein</fullName>
    </recommendedName>
</protein>
<dbReference type="RefSeq" id="WP_189461653.1">
    <property type="nucleotide sequence ID" value="NZ_BMYO01000008.1"/>
</dbReference>
<dbReference type="CDD" id="cd00118">
    <property type="entry name" value="LysM"/>
    <property type="match status" value="1"/>
</dbReference>
<feature type="signal peptide" evidence="1">
    <location>
        <begin position="1"/>
        <end position="21"/>
    </location>
</feature>
<name>A0ABQ3H2A4_9NEIS</name>
<dbReference type="PANTHER" id="PTHR34700">
    <property type="entry name" value="POTASSIUM BINDING PROTEIN KBP"/>
    <property type="match status" value="1"/>
</dbReference>
<gene>
    <name evidence="3" type="ORF">GCM10007350_29350</name>
</gene>
<evidence type="ECO:0000313" key="3">
    <source>
        <dbReference type="EMBL" id="GHD66716.1"/>
    </source>
</evidence>
<dbReference type="InterPro" id="IPR018392">
    <property type="entry name" value="LysM"/>
</dbReference>
<accession>A0ABQ3H2A4</accession>
<dbReference type="SMART" id="SM00257">
    <property type="entry name" value="LysM"/>
    <property type="match status" value="1"/>
</dbReference>
<dbReference type="Gene3D" id="3.10.350.10">
    <property type="entry name" value="LysM domain"/>
    <property type="match status" value="1"/>
</dbReference>
<keyword evidence="1" id="KW-0732">Signal</keyword>
<dbReference type="PROSITE" id="PS51782">
    <property type="entry name" value="LYSM"/>
    <property type="match status" value="1"/>
</dbReference>
<feature type="domain" description="LysM" evidence="2">
    <location>
        <begin position="32"/>
        <end position="81"/>
    </location>
</feature>
<dbReference type="EMBL" id="BMYO01000008">
    <property type="protein sequence ID" value="GHD66716.1"/>
    <property type="molecule type" value="Genomic_DNA"/>
</dbReference>
<proteinExistence type="predicted"/>
<dbReference type="Pfam" id="PF01476">
    <property type="entry name" value="LysM"/>
    <property type="match status" value="1"/>
</dbReference>
<reference evidence="4" key="1">
    <citation type="journal article" date="2019" name="Int. J. Syst. Evol. Microbiol.">
        <title>The Global Catalogue of Microorganisms (GCM) 10K type strain sequencing project: providing services to taxonomists for standard genome sequencing and annotation.</title>
        <authorList>
            <consortium name="The Broad Institute Genomics Platform"/>
            <consortium name="The Broad Institute Genome Sequencing Center for Infectious Disease"/>
            <person name="Wu L."/>
            <person name="Ma J."/>
        </authorList>
    </citation>
    <scope>NUCLEOTIDE SEQUENCE [LARGE SCALE GENOMIC DNA]</scope>
    <source>
        <strain evidence="4">KCTC 23701</strain>
    </source>
</reference>
<evidence type="ECO:0000256" key="1">
    <source>
        <dbReference type="SAM" id="SignalP"/>
    </source>
</evidence>